<dbReference type="SUPFAM" id="SSF109854">
    <property type="entry name" value="DinB/YfiT-like putative metalloenzymes"/>
    <property type="match status" value="1"/>
</dbReference>
<protein>
    <recommendedName>
        <fullName evidence="1">Mycothiol-dependent maleylpyruvate isomerase metal-binding domain-containing protein</fullName>
    </recommendedName>
</protein>
<evidence type="ECO:0000259" key="1">
    <source>
        <dbReference type="Pfam" id="PF11716"/>
    </source>
</evidence>
<dbReference type="Gene3D" id="1.20.120.450">
    <property type="entry name" value="dinb family like domain"/>
    <property type="match status" value="1"/>
</dbReference>
<dbReference type="AlphaFoldDB" id="A0A852W9P3"/>
<name>A0A852W9P3_9MICO</name>
<dbReference type="Proteomes" id="UP000573599">
    <property type="component" value="Unassembled WGS sequence"/>
</dbReference>
<keyword evidence="3" id="KW-1185">Reference proteome</keyword>
<gene>
    <name evidence="2" type="ORF">BJ986_000424</name>
</gene>
<dbReference type="RefSeq" id="WP_337794665.1">
    <property type="nucleotide sequence ID" value="NZ_JACCAB010000001.1"/>
</dbReference>
<evidence type="ECO:0000313" key="2">
    <source>
        <dbReference type="EMBL" id="NYG05937.1"/>
    </source>
</evidence>
<dbReference type="GO" id="GO:0046872">
    <property type="term" value="F:metal ion binding"/>
    <property type="evidence" value="ECO:0007669"/>
    <property type="project" value="InterPro"/>
</dbReference>
<comment type="caution">
    <text evidence="2">The sequence shown here is derived from an EMBL/GenBank/DDBJ whole genome shotgun (WGS) entry which is preliminary data.</text>
</comment>
<dbReference type="Pfam" id="PF11716">
    <property type="entry name" value="MDMPI_N"/>
    <property type="match status" value="1"/>
</dbReference>
<dbReference type="InterPro" id="IPR034660">
    <property type="entry name" value="DinB/YfiT-like"/>
</dbReference>
<accession>A0A852W9P3</accession>
<organism evidence="2 3">
    <name type="scientific">Pedococcus badiiscoriae</name>
    <dbReference type="NCBI Taxonomy" id="642776"/>
    <lineage>
        <taxon>Bacteria</taxon>
        <taxon>Bacillati</taxon>
        <taxon>Actinomycetota</taxon>
        <taxon>Actinomycetes</taxon>
        <taxon>Micrococcales</taxon>
        <taxon>Intrasporangiaceae</taxon>
        <taxon>Pedococcus</taxon>
    </lineage>
</organism>
<sequence>MSRDEHVSAFLSAVDLSLALASRPQVREAWERESACAGMTVGGLTHHLLSQVGNTVRGLRAAPDGPPPIALLEHYDRAAWVEAGPDDEVNKSIRDRDNDSAQVGPDVVLELAGEWADDVAVLVEAPRDPDTIFIPWQGWSLTTEDFLTTRMMEMVVHGDDLAASVGLETPTYPAGVLTPVLGLLTGVAVRRHGQTAVVRGLSRPQRAPASISAF</sequence>
<dbReference type="InterPro" id="IPR024344">
    <property type="entry name" value="MDMPI_metal-binding"/>
</dbReference>
<evidence type="ECO:0000313" key="3">
    <source>
        <dbReference type="Proteomes" id="UP000573599"/>
    </source>
</evidence>
<dbReference type="EMBL" id="JACCAB010000001">
    <property type="protein sequence ID" value="NYG05937.1"/>
    <property type="molecule type" value="Genomic_DNA"/>
</dbReference>
<proteinExistence type="predicted"/>
<reference evidence="2 3" key="1">
    <citation type="submission" date="2020-07" db="EMBL/GenBank/DDBJ databases">
        <title>Sequencing the genomes of 1000 actinobacteria strains.</title>
        <authorList>
            <person name="Klenk H.-P."/>
        </authorList>
    </citation>
    <scope>NUCLEOTIDE SEQUENCE [LARGE SCALE GENOMIC DNA]</scope>
    <source>
        <strain evidence="2 3">DSM 23987</strain>
    </source>
</reference>
<feature type="domain" description="Mycothiol-dependent maleylpyruvate isomerase metal-binding" evidence="1">
    <location>
        <begin position="19"/>
        <end position="162"/>
    </location>
</feature>